<evidence type="ECO:0000313" key="2">
    <source>
        <dbReference type="Proteomes" id="UP000314294"/>
    </source>
</evidence>
<gene>
    <name evidence="1" type="ORF">EYF80_034414</name>
</gene>
<dbReference type="Proteomes" id="UP000314294">
    <property type="component" value="Unassembled WGS sequence"/>
</dbReference>
<organism evidence="1 2">
    <name type="scientific">Liparis tanakae</name>
    <name type="common">Tanaka's snailfish</name>
    <dbReference type="NCBI Taxonomy" id="230148"/>
    <lineage>
        <taxon>Eukaryota</taxon>
        <taxon>Metazoa</taxon>
        <taxon>Chordata</taxon>
        <taxon>Craniata</taxon>
        <taxon>Vertebrata</taxon>
        <taxon>Euteleostomi</taxon>
        <taxon>Actinopterygii</taxon>
        <taxon>Neopterygii</taxon>
        <taxon>Teleostei</taxon>
        <taxon>Neoteleostei</taxon>
        <taxon>Acanthomorphata</taxon>
        <taxon>Eupercaria</taxon>
        <taxon>Perciformes</taxon>
        <taxon>Cottioidei</taxon>
        <taxon>Cottales</taxon>
        <taxon>Liparidae</taxon>
        <taxon>Liparis</taxon>
    </lineage>
</organism>
<evidence type="ECO:0000313" key="1">
    <source>
        <dbReference type="EMBL" id="TNN55341.1"/>
    </source>
</evidence>
<sequence length="61" mass="6599">MACDHCSANTVQLSYTNTACTLQLHTSSRREAIPVHLACPSVLARPSELSDRLSAESDLKV</sequence>
<dbReference type="EMBL" id="SRLO01000458">
    <property type="protein sequence ID" value="TNN55341.1"/>
    <property type="molecule type" value="Genomic_DNA"/>
</dbReference>
<comment type="caution">
    <text evidence="1">The sequence shown here is derived from an EMBL/GenBank/DDBJ whole genome shotgun (WGS) entry which is preliminary data.</text>
</comment>
<reference evidence="1 2" key="1">
    <citation type="submission" date="2019-03" db="EMBL/GenBank/DDBJ databases">
        <title>First draft genome of Liparis tanakae, snailfish: a comprehensive survey of snailfish specific genes.</title>
        <authorList>
            <person name="Kim W."/>
            <person name="Song I."/>
            <person name="Jeong J.-H."/>
            <person name="Kim D."/>
            <person name="Kim S."/>
            <person name="Ryu S."/>
            <person name="Song J.Y."/>
            <person name="Lee S.K."/>
        </authorList>
    </citation>
    <scope>NUCLEOTIDE SEQUENCE [LARGE SCALE GENOMIC DNA]</scope>
    <source>
        <tissue evidence="1">Muscle</tissue>
    </source>
</reference>
<name>A0A4Z2GPY2_9TELE</name>
<proteinExistence type="predicted"/>
<keyword evidence="2" id="KW-1185">Reference proteome</keyword>
<accession>A0A4Z2GPY2</accession>
<protein>
    <submittedName>
        <fullName evidence="1">Uncharacterized protein</fullName>
    </submittedName>
</protein>
<dbReference type="AlphaFoldDB" id="A0A4Z2GPY2"/>